<protein>
    <submittedName>
        <fullName evidence="1">Uncharacterized protein</fullName>
    </submittedName>
</protein>
<name>A0A0D0D089_9AGAM</name>
<evidence type="ECO:0000313" key="1">
    <source>
        <dbReference type="EMBL" id="KIK73234.1"/>
    </source>
</evidence>
<dbReference type="AlphaFoldDB" id="A0A0D0D089"/>
<keyword evidence="2" id="KW-1185">Reference proteome</keyword>
<feature type="non-terminal residue" evidence="1">
    <location>
        <position position="1"/>
    </location>
</feature>
<dbReference type="EMBL" id="KN829971">
    <property type="protein sequence ID" value="KIK73234.1"/>
    <property type="molecule type" value="Genomic_DNA"/>
</dbReference>
<feature type="non-terminal residue" evidence="1">
    <location>
        <position position="562"/>
    </location>
</feature>
<sequence length="562" mass="63703">EATLEAALHTIPNFAFSKVSTRVIIRVFLPWMYGRESKGVPSTDLALIYNACLHPLRQPRQDSPRVPGRSFPQAERAGTMLRGWKGATAHDPEHLPDKVGALEDLTQVLDMPRVIQEEWQVDVALEIGHPGRVVAWKTSRHGTLLSSCLPSLGEGAVEKLMDGTRFTVDPAMHLKDISGFRCSPGTKGRGDHTTFIQAYLTKKTMAYQQHQGFYNNIQCNLLLASKHLDQLVKDMDQMSRVIHACSKEAQQGAGSQDGCARIEVRAFPWQGWNNVYWPFPRVTGGYFKLYRLAAMYLVMKNLSQVQLQERRSKCTLVLGGITMWLLDGLFHCPQAQCLKLVSEACQEVPKDYEWYDEDAADEEDRTPLMYDAGLYFICDIVVDQSRMYRLPYHKSFSNEAITSAFRVSMREIREAMLVPLVGKARPVINPEQNSNRSRKRTLHVDDIRDEDCVLPVINAEILEGVHLRPAQRMRGEDVVHFHTFGGGNRLDALPENHRDDAEEALSIRVQKLLEQFFFDILQQALNHRSASEGSWTNIPKDLCMEYGTEQLYQAVALPFTAA</sequence>
<proteinExistence type="predicted"/>
<evidence type="ECO:0000313" key="2">
    <source>
        <dbReference type="Proteomes" id="UP000054538"/>
    </source>
</evidence>
<dbReference type="OrthoDB" id="2690744at2759"/>
<organism evidence="1 2">
    <name type="scientific">Paxillus rubicundulus Ve08.2h10</name>
    <dbReference type="NCBI Taxonomy" id="930991"/>
    <lineage>
        <taxon>Eukaryota</taxon>
        <taxon>Fungi</taxon>
        <taxon>Dikarya</taxon>
        <taxon>Basidiomycota</taxon>
        <taxon>Agaricomycotina</taxon>
        <taxon>Agaricomycetes</taxon>
        <taxon>Agaricomycetidae</taxon>
        <taxon>Boletales</taxon>
        <taxon>Paxilineae</taxon>
        <taxon>Paxillaceae</taxon>
        <taxon>Paxillus</taxon>
    </lineage>
</organism>
<reference evidence="2" key="2">
    <citation type="submission" date="2015-01" db="EMBL/GenBank/DDBJ databases">
        <title>Evolutionary Origins and Diversification of the Mycorrhizal Mutualists.</title>
        <authorList>
            <consortium name="DOE Joint Genome Institute"/>
            <consortium name="Mycorrhizal Genomics Consortium"/>
            <person name="Kohler A."/>
            <person name="Kuo A."/>
            <person name="Nagy L.G."/>
            <person name="Floudas D."/>
            <person name="Copeland A."/>
            <person name="Barry K.W."/>
            <person name="Cichocki N."/>
            <person name="Veneault-Fourrey C."/>
            <person name="LaButti K."/>
            <person name="Lindquist E.A."/>
            <person name="Lipzen A."/>
            <person name="Lundell T."/>
            <person name="Morin E."/>
            <person name="Murat C."/>
            <person name="Riley R."/>
            <person name="Ohm R."/>
            <person name="Sun H."/>
            <person name="Tunlid A."/>
            <person name="Henrissat B."/>
            <person name="Grigoriev I.V."/>
            <person name="Hibbett D.S."/>
            <person name="Martin F."/>
        </authorList>
    </citation>
    <scope>NUCLEOTIDE SEQUENCE [LARGE SCALE GENOMIC DNA]</scope>
    <source>
        <strain evidence="2">Ve08.2h10</strain>
    </source>
</reference>
<reference evidence="1 2" key="1">
    <citation type="submission" date="2014-04" db="EMBL/GenBank/DDBJ databases">
        <authorList>
            <consortium name="DOE Joint Genome Institute"/>
            <person name="Kuo A."/>
            <person name="Kohler A."/>
            <person name="Jargeat P."/>
            <person name="Nagy L.G."/>
            <person name="Floudas D."/>
            <person name="Copeland A."/>
            <person name="Barry K.W."/>
            <person name="Cichocki N."/>
            <person name="Veneault-Fourrey C."/>
            <person name="LaButti K."/>
            <person name="Lindquist E.A."/>
            <person name="Lipzen A."/>
            <person name="Lundell T."/>
            <person name="Morin E."/>
            <person name="Murat C."/>
            <person name="Sun H."/>
            <person name="Tunlid A."/>
            <person name="Henrissat B."/>
            <person name="Grigoriev I.V."/>
            <person name="Hibbett D.S."/>
            <person name="Martin F."/>
            <person name="Nordberg H.P."/>
            <person name="Cantor M.N."/>
            <person name="Hua S.X."/>
        </authorList>
    </citation>
    <scope>NUCLEOTIDE SEQUENCE [LARGE SCALE GENOMIC DNA]</scope>
    <source>
        <strain evidence="1 2">Ve08.2h10</strain>
    </source>
</reference>
<gene>
    <name evidence="1" type="ORF">PAXRUDRAFT_29267</name>
</gene>
<accession>A0A0D0D089</accession>
<dbReference type="HOGENOM" id="CLU_485379_0_0_1"/>
<dbReference type="InParanoid" id="A0A0D0D089"/>
<dbReference type="Proteomes" id="UP000054538">
    <property type="component" value="Unassembled WGS sequence"/>
</dbReference>